<dbReference type="EMBL" id="BMAV01013332">
    <property type="protein sequence ID" value="GFY60903.1"/>
    <property type="molecule type" value="Genomic_DNA"/>
</dbReference>
<reference evidence="1" key="1">
    <citation type="submission" date="2020-08" db="EMBL/GenBank/DDBJ databases">
        <title>Multicomponent nature underlies the extraordinary mechanical properties of spider dragline silk.</title>
        <authorList>
            <person name="Kono N."/>
            <person name="Nakamura H."/>
            <person name="Mori M."/>
            <person name="Yoshida Y."/>
            <person name="Ohtoshi R."/>
            <person name="Malay A.D."/>
            <person name="Moran D.A.P."/>
            <person name="Tomita M."/>
            <person name="Numata K."/>
            <person name="Arakawa K."/>
        </authorList>
    </citation>
    <scope>NUCLEOTIDE SEQUENCE</scope>
</reference>
<comment type="caution">
    <text evidence="1">The sequence shown here is derived from an EMBL/GenBank/DDBJ whole genome shotgun (WGS) entry which is preliminary data.</text>
</comment>
<evidence type="ECO:0000313" key="2">
    <source>
        <dbReference type="Proteomes" id="UP000886998"/>
    </source>
</evidence>
<name>A0A8X7CBR4_9ARAC</name>
<gene>
    <name evidence="1" type="ORF">TNIN_181241</name>
</gene>
<dbReference type="Proteomes" id="UP000886998">
    <property type="component" value="Unassembled WGS sequence"/>
</dbReference>
<keyword evidence="2" id="KW-1185">Reference proteome</keyword>
<protein>
    <submittedName>
        <fullName evidence="1">Uncharacterized protein</fullName>
    </submittedName>
</protein>
<evidence type="ECO:0000313" key="1">
    <source>
        <dbReference type="EMBL" id="GFY60903.1"/>
    </source>
</evidence>
<organism evidence="1 2">
    <name type="scientific">Trichonephila inaurata madagascariensis</name>
    <dbReference type="NCBI Taxonomy" id="2747483"/>
    <lineage>
        <taxon>Eukaryota</taxon>
        <taxon>Metazoa</taxon>
        <taxon>Ecdysozoa</taxon>
        <taxon>Arthropoda</taxon>
        <taxon>Chelicerata</taxon>
        <taxon>Arachnida</taxon>
        <taxon>Araneae</taxon>
        <taxon>Araneomorphae</taxon>
        <taxon>Entelegynae</taxon>
        <taxon>Araneoidea</taxon>
        <taxon>Nephilidae</taxon>
        <taxon>Trichonephila</taxon>
        <taxon>Trichonephila inaurata</taxon>
    </lineage>
</organism>
<accession>A0A8X7CBR4</accession>
<proteinExistence type="predicted"/>
<sequence>MIERREPLLCLFASCLEAEVSLPSQMMPSAFSSPEDHITGAENSPPESNCYLHVSLWHCIFTPPFLYECVLSSTAIYYLWEIWGRGMNY</sequence>
<dbReference type="AlphaFoldDB" id="A0A8X7CBR4"/>